<reference evidence="3" key="1">
    <citation type="submission" date="2016-10" db="EMBL/GenBank/DDBJ databases">
        <authorList>
            <person name="Varghese N."/>
            <person name="Submissions S."/>
        </authorList>
    </citation>
    <scope>NUCLEOTIDE SEQUENCE [LARGE SCALE GENOMIC DNA]</scope>
    <source>
        <strain evidence="3">Jip14</strain>
    </source>
</reference>
<keyword evidence="3" id="KW-1185">Reference proteome</keyword>
<feature type="chain" id="PRO_5011616753" evidence="1">
    <location>
        <begin position="24"/>
        <end position="182"/>
    </location>
</feature>
<evidence type="ECO:0000313" key="2">
    <source>
        <dbReference type="EMBL" id="SEK63209.1"/>
    </source>
</evidence>
<name>A0A1H7IL60_9SPHI</name>
<dbReference type="Proteomes" id="UP000198916">
    <property type="component" value="Unassembled WGS sequence"/>
</dbReference>
<keyword evidence="1" id="KW-0732">Signal</keyword>
<dbReference type="STRING" id="332977.SAMN05421740_102280"/>
<dbReference type="EMBL" id="FNZR01000002">
    <property type="protein sequence ID" value="SEK63209.1"/>
    <property type="molecule type" value="Genomic_DNA"/>
</dbReference>
<protein>
    <submittedName>
        <fullName evidence="2">Uncharacterized protein</fullName>
    </submittedName>
</protein>
<organism evidence="2 3">
    <name type="scientific">Parapedobacter koreensis</name>
    <dbReference type="NCBI Taxonomy" id="332977"/>
    <lineage>
        <taxon>Bacteria</taxon>
        <taxon>Pseudomonadati</taxon>
        <taxon>Bacteroidota</taxon>
        <taxon>Sphingobacteriia</taxon>
        <taxon>Sphingobacteriales</taxon>
        <taxon>Sphingobacteriaceae</taxon>
        <taxon>Parapedobacter</taxon>
    </lineage>
</organism>
<evidence type="ECO:0000256" key="1">
    <source>
        <dbReference type="SAM" id="SignalP"/>
    </source>
</evidence>
<gene>
    <name evidence="2" type="ORF">SAMN05421740_102280</name>
</gene>
<dbReference type="AlphaFoldDB" id="A0A1H7IL60"/>
<evidence type="ECO:0000313" key="3">
    <source>
        <dbReference type="Proteomes" id="UP000198916"/>
    </source>
</evidence>
<sequence length="182" mass="20258">MSMCRIIGYFIIVQLLSTFHGYAQPTPGKEKIVISLPAEYRWKSQNIPKDTKGIRGTSYAIRGKDAQQAPVQMVTVTTIDKRYYPMRAEGSPQEKLEFEKAGCPDASLDVVDKKVVEGRTAILYAIKNTKSAEGDCGSAVLLTYVAEGPTALHTIELAIPTSHFTQDTYHQWCDTLLQSRIE</sequence>
<feature type="signal peptide" evidence="1">
    <location>
        <begin position="1"/>
        <end position="23"/>
    </location>
</feature>
<accession>A0A1H7IL60</accession>
<proteinExistence type="predicted"/>